<dbReference type="InterPro" id="IPR002018">
    <property type="entry name" value="CarbesteraseB"/>
</dbReference>
<keyword evidence="7" id="KW-1185">Reference proteome</keyword>
<dbReference type="SUPFAM" id="SSF53474">
    <property type="entry name" value="alpha/beta-Hydrolases"/>
    <property type="match status" value="1"/>
</dbReference>
<comment type="similarity">
    <text evidence="1 4">Belongs to the type-B carboxylesterase/lipase family.</text>
</comment>
<evidence type="ECO:0000256" key="1">
    <source>
        <dbReference type="ARBA" id="ARBA00005964"/>
    </source>
</evidence>
<reference evidence="6 7" key="2">
    <citation type="submission" date="2018-06" db="EMBL/GenBank/DDBJ databases">
        <title>Sequencing of bacterial isolates from soil warming experiment in Harvard Forest, Massachusetts, USA.</title>
        <authorList>
            <person name="Deangelis K.PhD."/>
        </authorList>
    </citation>
    <scope>NUCLEOTIDE SEQUENCE [LARGE SCALE GENOMIC DNA]</scope>
    <source>
        <strain evidence="6 7">GAS496</strain>
    </source>
</reference>
<dbReference type="PROSITE" id="PS01173">
    <property type="entry name" value="LIPASE_GDXG_HIS"/>
    <property type="match status" value="1"/>
</dbReference>
<dbReference type="OrthoDB" id="3199405at2"/>
<dbReference type="Proteomes" id="UP000247781">
    <property type="component" value="Unassembled WGS sequence"/>
</dbReference>
<dbReference type="PANTHER" id="PTHR11559">
    <property type="entry name" value="CARBOXYLESTERASE"/>
    <property type="match status" value="1"/>
</dbReference>
<dbReference type="InterPro" id="IPR029058">
    <property type="entry name" value="AB_hydrolase_fold"/>
</dbReference>
<dbReference type="RefSeq" id="WP_110320223.1">
    <property type="nucleotide sequence ID" value="NZ_QJJU01000048.1"/>
</dbReference>
<dbReference type="InterPro" id="IPR050309">
    <property type="entry name" value="Type-B_Carboxylest/Lipase"/>
</dbReference>
<dbReference type="InterPro" id="IPR019826">
    <property type="entry name" value="Carboxylesterase_B_AS"/>
</dbReference>
<name>A0A318H1X8_9MYCO</name>
<accession>A0A318H1X8</accession>
<evidence type="ECO:0000256" key="3">
    <source>
        <dbReference type="ARBA" id="ARBA00022801"/>
    </source>
</evidence>
<dbReference type="Gene3D" id="3.40.50.1820">
    <property type="entry name" value="alpha/beta hydrolase"/>
    <property type="match status" value="1"/>
</dbReference>
<evidence type="ECO:0000256" key="4">
    <source>
        <dbReference type="RuleBase" id="RU361235"/>
    </source>
</evidence>
<dbReference type="InterPro" id="IPR019819">
    <property type="entry name" value="Carboxylesterase_B_CS"/>
</dbReference>
<comment type="similarity">
    <text evidence="2">Belongs to the 'GDXG' lipolytic enzyme family.</text>
</comment>
<gene>
    <name evidence="6" type="ORF">C8E89_1489</name>
</gene>
<evidence type="ECO:0000313" key="6">
    <source>
        <dbReference type="EMBL" id="PXW97388.1"/>
    </source>
</evidence>
<evidence type="ECO:0000259" key="5">
    <source>
        <dbReference type="Pfam" id="PF00135"/>
    </source>
</evidence>
<dbReference type="InterPro" id="IPR002168">
    <property type="entry name" value="Lipase_GDXG_HIS_AS"/>
</dbReference>
<proteinExistence type="inferred from homology"/>
<dbReference type="AlphaFoldDB" id="A0A318H1X8"/>
<evidence type="ECO:0000256" key="2">
    <source>
        <dbReference type="ARBA" id="ARBA00010515"/>
    </source>
</evidence>
<protein>
    <recommendedName>
        <fullName evidence="4">Carboxylic ester hydrolase</fullName>
        <ecNumber evidence="4">3.1.1.-</ecNumber>
    </recommendedName>
</protein>
<dbReference type="EMBL" id="QJJU01000048">
    <property type="protein sequence ID" value="PXW97388.1"/>
    <property type="molecule type" value="Genomic_DNA"/>
</dbReference>
<dbReference type="EC" id="3.1.1.-" evidence="4"/>
<sequence>MADSNIRVNTTSGTVEGFARNGVRRWRSIPYAQSTGGPLRLRAPRPPEPWRGVRYCDEFTFCAPQDRRYTLVGLNRHQPISEDCLTVNVVAPEAPRDARLPVMFFIHGGGYLLGSTATPVLYDGAALARRGCVFVSANYRLGALGCLDLSSLSTPKNPIDSNLFLRDLVLALRWVQDNVAGFGGDPDNVTIFGESAGAHAVATLLAVPPARGLFHQAISESPPSGLIQSTEAAAETARRFVTALGAGPENAARALKVAKTADLVTTLERLMTTTIADAPGDYGIGAAVDGDYLPRDPVSAMARGEAHRVPLIIGSNADEGKLFARFMNYLPTSEPVIERFLAGVEPATGQRIRNAYPGYPRPEECLRLGGDYAFGSLAWQIAESHSDHAPTYLYRYDYAPRTLNWFGLGATHGMELLPVFDLYRTALGSLLTVAGDRRSAHRVSKNIQRRWRSFGRGAVPGDDWPAYTKPARPVMVFDRHSRVEFDPTPARREAWQDFRSVR</sequence>
<dbReference type="Pfam" id="PF00135">
    <property type="entry name" value="COesterase"/>
    <property type="match status" value="1"/>
</dbReference>
<dbReference type="GO" id="GO:0016787">
    <property type="term" value="F:hydrolase activity"/>
    <property type="evidence" value="ECO:0007669"/>
    <property type="project" value="UniProtKB-KW"/>
</dbReference>
<dbReference type="PROSITE" id="PS00122">
    <property type="entry name" value="CARBOXYLESTERASE_B_1"/>
    <property type="match status" value="1"/>
</dbReference>
<evidence type="ECO:0000313" key="7">
    <source>
        <dbReference type="Proteomes" id="UP000247781"/>
    </source>
</evidence>
<keyword evidence="3 4" id="KW-0378">Hydrolase</keyword>
<dbReference type="PROSITE" id="PS00941">
    <property type="entry name" value="CARBOXYLESTERASE_B_2"/>
    <property type="match status" value="1"/>
</dbReference>
<comment type="caution">
    <text evidence="6">The sequence shown here is derived from an EMBL/GenBank/DDBJ whole genome shotgun (WGS) entry which is preliminary data.</text>
</comment>
<reference evidence="7" key="1">
    <citation type="submission" date="2018-05" db="EMBL/GenBank/DDBJ databases">
        <authorList>
            <person name="Deangelis K."/>
            <person name="Huntemann M."/>
            <person name="Clum A."/>
            <person name="Pillay M."/>
            <person name="Palaniappan K."/>
            <person name="Varghese N."/>
            <person name="Mikhailova N."/>
            <person name="Stamatis D."/>
            <person name="Reddy T."/>
            <person name="Daum C."/>
            <person name="Shapiro N."/>
            <person name="Ivanova N."/>
            <person name="Kyrpides N."/>
            <person name="Woyke T."/>
        </authorList>
    </citation>
    <scope>NUCLEOTIDE SEQUENCE [LARGE SCALE GENOMIC DNA]</scope>
    <source>
        <strain evidence="7">GAS496</strain>
    </source>
</reference>
<organism evidence="6 7">
    <name type="scientific">Mycolicibacterium moriokaense</name>
    <dbReference type="NCBI Taxonomy" id="39691"/>
    <lineage>
        <taxon>Bacteria</taxon>
        <taxon>Bacillati</taxon>
        <taxon>Actinomycetota</taxon>
        <taxon>Actinomycetes</taxon>
        <taxon>Mycobacteriales</taxon>
        <taxon>Mycobacteriaceae</taxon>
        <taxon>Mycolicibacterium</taxon>
    </lineage>
</organism>
<feature type="domain" description="Carboxylesterase type B" evidence="5">
    <location>
        <begin position="7"/>
        <end position="485"/>
    </location>
</feature>